<dbReference type="Proteomes" id="UP000276215">
    <property type="component" value="Unassembled WGS sequence"/>
</dbReference>
<protein>
    <submittedName>
        <fullName evidence="2">Uncharacterized protein</fullName>
    </submittedName>
</protein>
<keyword evidence="1" id="KW-0812">Transmembrane</keyword>
<reference evidence="2 3" key="1">
    <citation type="journal article" date="2018" name="Nat. Ecol. Evol.">
        <title>Pezizomycetes genomes reveal the molecular basis of ectomycorrhizal truffle lifestyle.</title>
        <authorList>
            <person name="Murat C."/>
            <person name="Payen T."/>
            <person name="Noel B."/>
            <person name="Kuo A."/>
            <person name="Morin E."/>
            <person name="Chen J."/>
            <person name="Kohler A."/>
            <person name="Krizsan K."/>
            <person name="Balestrini R."/>
            <person name="Da Silva C."/>
            <person name="Montanini B."/>
            <person name="Hainaut M."/>
            <person name="Levati E."/>
            <person name="Barry K.W."/>
            <person name="Belfiori B."/>
            <person name="Cichocki N."/>
            <person name="Clum A."/>
            <person name="Dockter R.B."/>
            <person name="Fauchery L."/>
            <person name="Guy J."/>
            <person name="Iotti M."/>
            <person name="Le Tacon F."/>
            <person name="Lindquist E.A."/>
            <person name="Lipzen A."/>
            <person name="Malagnac F."/>
            <person name="Mello A."/>
            <person name="Molinier V."/>
            <person name="Miyauchi S."/>
            <person name="Poulain J."/>
            <person name="Riccioni C."/>
            <person name="Rubini A."/>
            <person name="Sitrit Y."/>
            <person name="Splivallo R."/>
            <person name="Traeger S."/>
            <person name="Wang M."/>
            <person name="Zifcakova L."/>
            <person name="Wipf D."/>
            <person name="Zambonelli A."/>
            <person name="Paolocci F."/>
            <person name="Nowrousian M."/>
            <person name="Ottonello S."/>
            <person name="Baldrian P."/>
            <person name="Spatafora J.W."/>
            <person name="Henrissat B."/>
            <person name="Nagy L.G."/>
            <person name="Aury J.M."/>
            <person name="Wincker P."/>
            <person name="Grigoriev I.V."/>
            <person name="Bonfante P."/>
            <person name="Martin F.M."/>
        </authorList>
    </citation>
    <scope>NUCLEOTIDE SEQUENCE [LARGE SCALE GENOMIC DNA]</scope>
    <source>
        <strain evidence="2 3">120613-1</strain>
    </source>
</reference>
<keyword evidence="3" id="KW-1185">Reference proteome</keyword>
<dbReference type="AlphaFoldDB" id="A0A3N4K217"/>
<gene>
    <name evidence="2" type="ORF">L873DRAFT_1806116</name>
</gene>
<organism evidence="2 3">
    <name type="scientific">Choiromyces venosus 120613-1</name>
    <dbReference type="NCBI Taxonomy" id="1336337"/>
    <lineage>
        <taxon>Eukaryota</taxon>
        <taxon>Fungi</taxon>
        <taxon>Dikarya</taxon>
        <taxon>Ascomycota</taxon>
        <taxon>Pezizomycotina</taxon>
        <taxon>Pezizomycetes</taxon>
        <taxon>Pezizales</taxon>
        <taxon>Tuberaceae</taxon>
        <taxon>Choiromyces</taxon>
    </lineage>
</organism>
<keyword evidence="1" id="KW-0472">Membrane</keyword>
<name>A0A3N4K217_9PEZI</name>
<feature type="transmembrane region" description="Helical" evidence="1">
    <location>
        <begin position="12"/>
        <end position="34"/>
    </location>
</feature>
<evidence type="ECO:0000313" key="2">
    <source>
        <dbReference type="EMBL" id="RPA99924.1"/>
    </source>
</evidence>
<evidence type="ECO:0000313" key="3">
    <source>
        <dbReference type="Proteomes" id="UP000276215"/>
    </source>
</evidence>
<accession>A0A3N4K217</accession>
<sequence>MDVHYSTSSWSLLTAQMSAVVPVQSVALTSYLFISNRGISQRKVRDRYLCDNSVYYCNKRT</sequence>
<evidence type="ECO:0000256" key="1">
    <source>
        <dbReference type="SAM" id="Phobius"/>
    </source>
</evidence>
<dbReference type="EMBL" id="ML120384">
    <property type="protein sequence ID" value="RPA99924.1"/>
    <property type="molecule type" value="Genomic_DNA"/>
</dbReference>
<proteinExistence type="predicted"/>
<keyword evidence="1" id="KW-1133">Transmembrane helix</keyword>